<name>A0ABM1C5C4_LIMPO</name>
<evidence type="ECO:0000313" key="15">
    <source>
        <dbReference type="Proteomes" id="UP000694941"/>
    </source>
</evidence>
<evidence type="ECO:0000256" key="10">
    <source>
        <dbReference type="ARBA" id="ARBA00023288"/>
    </source>
</evidence>
<evidence type="ECO:0000256" key="3">
    <source>
        <dbReference type="ARBA" id="ARBA00022475"/>
    </source>
</evidence>
<dbReference type="InterPro" id="IPR019803">
    <property type="entry name" value="Glypican_CS"/>
</dbReference>
<protein>
    <submittedName>
        <fullName evidence="16">Glypican-6-like isoform X1</fullName>
    </submittedName>
</protein>
<organism evidence="15 16">
    <name type="scientific">Limulus polyphemus</name>
    <name type="common">Atlantic horseshoe crab</name>
    <dbReference type="NCBI Taxonomy" id="6850"/>
    <lineage>
        <taxon>Eukaryota</taxon>
        <taxon>Metazoa</taxon>
        <taxon>Ecdysozoa</taxon>
        <taxon>Arthropoda</taxon>
        <taxon>Chelicerata</taxon>
        <taxon>Merostomata</taxon>
        <taxon>Xiphosura</taxon>
        <taxon>Limulidae</taxon>
        <taxon>Limulus</taxon>
    </lineage>
</organism>
<evidence type="ECO:0000256" key="11">
    <source>
        <dbReference type="RuleBase" id="RU003518"/>
    </source>
</evidence>
<dbReference type="Proteomes" id="UP000694941">
    <property type="component" value="Unplaced"/>
</dbReference>
<keyword evidence="9 12" id="KW-0357">Heparan sulfate</keyword>
<keyword evidence="6 12" id="KW-0654">Proteoglycan</keyword>
<evidence type="ECO:0000256" key="2">
    <source>
        <dbReference type="ARBA" id="ARBA00010260"/>
    </source>
</evidence>
<dbReference type="InterPro" id="IPR001863">
    <property type="entry name" value="Glypican"/>
</dbReference>
<evidence type="ECO:0000256" key="4">
    <source>
        <dbReference type="ARBA" id="ARBA00022622"/>
    </source>
</evidence>
<comment type="similarity">
    <text evidence="2 11">Belongs to the glypican family.</text>
</comment>
<dbReference type="Pfam" id="PF01153">
    <property type="entry name" value="Glypican"/>
    <property type="match status" value="1"/>
</dbReference>
<dbReference type="GeneID" id="106478468"/>
<keyword evidence="3" id="KW-1003">Cell membrane</keyword>
<evidence type="ECO:0000256" key="12">
    <source>
        <dbReference type="RuleBase" id="RU003519"/>
    </source>
</evidence>
<keyword evidence="7 12" id="KW-0472">Membrane</keyword>
<evidence type="ECO:0000256" key="6">
    <source>
        <dbReference type="ARBA" id="ARBA00022974"/>
    </source>
</evidence>
<keyword evidence="14" id="KW-1133">Transmembrane helix</keyword>
<evidence type="ECO:0000313" key="16">
    <source>
        <dbReference type="RefSeq" id="XP_013794467.1"/>
    </source>
</evidence>
<evidence type="ECO:0000256" key="7">
    <source>
        <dbReference type="ARBA" id="ARBA00023136"/>
    </source>
</evidence>
<evidence type="ECO:0000256" key="5">
    <source>
        <dbReference type="ARBA" id="ARBA00022729"/>
    </source>
</evidence>
<reference evidence="16" key="1">
    <citation type="submission" date="2025-08" db="UniProtKB">
        <authorList>
            <consortium name="RefSeq"/>
        </authorList>
    </citation>
    <scope>IDENTIFICATION</scope>
    <source>
        <tissue evidence="16">Muscle</tissue>
    </source>
</reference>
<dbReference type="PROSITE" id="PS01207">
    <property type="entry name" value="GLYPICAN"/>
    <property type="match status" value="1"/>
</dbReference>
<keyword evidence="15" id="KW-1185">Reference proteome</keyword>
<comment type="function">
    <text evidence="12">Cell surface proteoglycan.</text>
</comment>
<evidence type="ECO:0000256" key="13">
    <source>
        <dbReference type="SAM" id="MobiDB-lite"/>
    </source>
</evidence>
<gene>
    <name evidence="16" type="primary">LOC106478468</name>
</gene>
<feature type="compositionally biased region" description="Polar residues" evidence="13">
    <location>
        <begin position="563"/>
        <end position="573"/>
    </location>
</feature>
<sequence>MGLEKKQILGQLFPVVLLFLIYYFYLASAVNAGNLACSFVKYAYSAKGFDDNDVPGKAIFGHHLRICEQGMTCCTEEMEHKLNNHSEAEFARLLQESVIGLKNMLSSKTQQFDEFFQELMDKSQKDFDDMFSRTYGLLYKRNAFIFESLFDDLRKYYLSGGVDLTDALEEFFNRLYLKIFEVLNAEYQFDKVYLNCIRDLMDDLKPFGDVPRKLTAEIKRSFIATRTFVQALTVGRDVVRHVLEVTPSQQCSRALMKMTYCPHCHGLPDLKPCGNYCLNVMKGCLAYHAELDREWNNYIDALLMLAHRLESSFSIEAVVEPIEIRVSDAIMTFQENNLIISSKLFQNCGKPRLQKRDLTGEIEFRSFNFGTRLPVFHPTKSGFERLVDDTKKKLKKTKNFWSQLANELCNHPEVVGDRKIRDDPNSCWNGLTKARYDATLVGDGLSSQKDNPEVMLDVTTQNVIISQQMLTLQLINSKLNDAYNGQVVKWPDTESIASGSGSGSDSGSGDFWYTPDEELESSASGSGSGSGSGDVWYTPKENEEEFGDIYFSSSTPKDLPVTQRPQEPTKLPSTASKVSHSLIVVLIAKLIVYGITTLW</sequence>
<feature type="region of interest" description="Disordered" evidence="13">
    <location>
        <begin position="495"/>
        <end position="573"/>
    </location>
</feature>
<accession>A0ABM1C5C4</accession>
<keyword evidence="4 12" id="KW-0336">GPI-anchor</keyword>
<proteinExistence type="inferred from homology"/>
<keyword evidence="14" id="KW-0812">Transmembrane</keyword>
<evidence type="ECO:0000256" key="8">
    <source>
        <dbReference type="ARBA" id="ARBA00023180"/>
    </source>
</evidence>
<keyword evidence="10 12" id="KW-0449">Lipoprotein</keyword>
<evidence type="ECO:0000256" key="9">
    <source>
        <dbReference type="ARBA" id="ARBA00023207"/>
    </source>
</evidence>
<dbReference type="RefSeq" id="XP_013794467.1">
    <property type="nucleotide sequence ID" value="XM_013939013.2"/>
</dbReference>
<keyword evidence="5" id="KW-0732">Signal</keyword>
<dbReference type="PANTHER" id="PTHR10822">
    <property type="entry name" value="GLYPICAN"/>
    <property type="match status" value="1"/>
</dbReference>
<dbReference type="PANTHER" id="PTHR10822:SF30">
    <property type="entry name" value="DALLY-LIKE, ISOFORM A"/>
    <property type="match status" value="1"/>
</dbReference>
<comment type="subcellular location">
    <subcellularLocation>
        <location evidence="1 12">Cell membrane</location>
        <topology evidence="1 12">Lipid-anchor</topology>
        <topology evidence="1 12">GPI-anchor</topology>
    </subcellularLocation>
</comment>
<keyword evidence="8" id="KW-0325">Glycoprotein</keyword>
<feature type="transmembrane region" description="Helical" evidence="14">
    <location>
        <begin position="12"/>
        <end position="30"/>
    </location>
</feature>
<evidence type="ECO:0000256" key="1">
    <source>
        <dbReference type="ARBA" id="ARBA00004609"/>
    </source>
</evidence>
<evidence type="ECO:0000256" key="14">
    <source>
        <dbReference type="SAM" id="Phobius"/>
    </source>
</evidence>